<dbReference type="NCBIfam" id="TIGR01573">
    <property type="entry name" value="cas2"/>
    <property type="match status" value="1"/>
</dbReference>
<dbReference type="InterPro" id="IPR019199">
    <property type="entry name" value="Virulence_VapD/CRISPR_Cas2"/>
</dbReference>
<keyword evidence="8 9" id="KW-0051">Antiviral defense</keyword>
<keyword evidence="4 9" id="KW-0479">Metal-binding</keyword>
<dbReference type="GO" id="GO:0051607">
    <property type="term" value="P:defense response to virus"/>
    <property type="evidence" value="ECO:0007669"/>
    <property type="project" value="UniProtKB-UniRule"/>
</dbReference>
<comment type="cofactor">
    <cofactor evidence="1 9">
        <name>Mg(2+)</name>
        <dbReference type="ChEBI" id="CHEBI:18420"/>
    </cofactor>
</comment>
<feature type="binding site" evidence="9">
    <location>
        <position position="9"/>
    </location>
    <ligand>
        <name>Mg(2+)</name>
        <dbReference type="ChEBI" id="CHEBI:18420"/>
        <note>catalytic</note>
    </ligand>
</feature>
<keyword evidence="7 9" id="KW-0460">Magnesium</keyword>
<evidence type="ECO:0000256" key="2">
    <source>
        <dbReference type="ARBA" id="ARBA00009959"/>
    </source>
</evidence>
<evidence type="ECO:0000256" key="10">
    <source>
        <dbReference type="PIRNR" id="PIRNR032582"/>
    </source>
</evidence>
<dbReference type="EMBL" id="KF487071">
    <property type="protein sequence ID" value="AHF23507.1"/>
    <property type="molecule type" value="Genomic_DNA"/>
</dbReference>
<evidence type="ECO:0000256" key="9">
    <source>
        <dbReference type="HAMAP-Rule" id="MF_01471"/>
    </source>
</evidence>
<dbReference type="SUPFAM" id="SSF143430">
    <property type="entry name" value="TTP0101/SSO1404-like"/>
    <property type="match status" value="1"/>
</dbReference>
<keyword evidence="5 9" id="KW-0255">Endonuclease</keyword>
<evidence type="ECO:0000313" key="11">
    <source>
        <dbReference type="EMBL" id="AHF23507.1"/>
    </source>
</evidence>
<dbReference type="HAMAP" id="MF_01471">
    <property type="entry name" value="Cas2"/>
    <property type="match status" value="1"/>
</dbReference>
<dbReference type="PIRSF" id="PIRSF032582">
    <property type="entry name" value="Cas2"/>
    <property type="match status" value="1"/>
</dbReference>
<dbReference type="Pfam" id="PF09827">
    <property type="entry name" value="CRISPR_Cas2"/>
    <property type="match status" value="1"/>
</dbReference>
<proteinExistence type="inferred from homology"/>
<dbReference type="PANTHER" id="PTHR34405">
    <property type="entry name" value="CRISPR-ASSOCIATED ENDORIBONUCLEASE CAS2"/>
    <property type="match status" value="1"/>
</dbReference>
<comment type="similarity">
    <text evidence="2 9 10">Belongs to the CRISPR-associated endoribonuclease Cas2 protein family.</text>
</comment>
<evidence type="ECO:0000256" key="7">
    <source>
        <dbReference type="ARBA" id="ARBA00022842"/>
    </source>
</evidence>
<dbReference type="GO" id="GO:0016787">
    <property type="term" value="F:hydrolase activity"/>
    <property type="evidence" value="ECO:0007669"/>
    <property type="project" value="UniProtKB-KW"/>
</dbReference>
<dbReference type="GO" id="GO:0004521">
    <property type="term" value="F:RNA endonuclease activity"/>
    <property type="evidence" value="ECO:0007669"/>
    <property type="project" value="UniProtKB-UniRule"/>
</dbReference>
<reference evidence="11" key="2">
    <citation type="submission" date="2014-01" db="EMBL/GenBank/DDBJ databases">
        <title>Phormidium phage uses genotype diversity of beat host CRISPR defense.</title>
        <authorList>
            <person name="Dick G.J."/>
            <person name="Marcus D.N."/>
            <person name="Eisenlord S.D."/>
            <person name="Jain S."/>
            <person name="Duhaim M.B."/>
            <person name="Cavolcoli J."/>
        </authorList>
    </citation>
    <scope>NUCLEOTIDE SEQUENCE</scope>
    <source>
        <strain evidence="11">MIS-PhA</strain>
    </source>
</reference>
<dbReference type="GO" id="GO:0043571">
    <property type="term" value="P:maintenance of CRISPR repeat elements"/>
    <property type="evidence" value="ECO:0007669"/>
    <property type="project" value="UniProtKB-UniRule"/>
</dbReference>
<dbReference type="CDD" id="cd09725">
    <property type="entry name" value="Cas2_I_II_III"/>
    <property type="match status" value="1"/>
</dbReference>
<dbReference type="AlphaFoldDB" id="W0FFV8"/>
<evidence type="ECO:0000256" key="6">
    <source>
        <dbReference type="ARBA" id="ARBA00022801"/>
    </source>
</evidence>
<evidence type="ECO:0000256" key="5">
    <source>
        <dbReference type="ARBA" id="ARBA00022759"/>
    </source>
</evidence>
<evidence type="ECO:0000256" key="1">
    <source>
        <dbReference type="ARBA" id="ARBA00001946"/>
    </source>
</evidence>
<gene>
    <name evidence="9 11" type="primary">cas2</name>
</gene>
<protein>
    <recommendedName>
        <fullName evidence="9">CRISPR-associated endoribonuclease Cas2</fullName>
        <ecNumber evidence="9">3.1.-.-</ecNumber>
    </recommendedName>
</protein>
<comment type="function">
    <text evidence="9">CRISPR (clustered regularly interspaced short palindromic repeat), is an adaptive immune system that provides protection against mobile genetic elements (viruses, transposable elements and conjugative plasmids). CRISPR clusters contain sequences complementary to antecedent mobile elements and target invading nucleic acids. CRISPR clusters are transcribed and processed into CRISPR RNA (crRNA). Functions as a ssRNA-specific endoribonuclease. Involved in the integration of spacer DNA into the CRISPR cassette.</text>
</comment>
<evidence type="ECO:0000256" key="3">
    <source>
        <dbReference type="ARBA" id="ARBA00022722"/>
    </source>
</evidence>
<dbReference type="EC" id="3.1.-.-" evidence="9"/>
<evidence type="ECO:0000256" key="4">
    <source>
        <dbReference type="ARBA" id="ARBA00022723"/>
    </source>
</evidence>
<dbReference type="GO" id="GO:0046872">
    <property type="term" value="F:metal ion binding"/>
    <property type="evidence" value="ECO:0007669"/>
    <property type="project" value="UniProtKB-UniRule"/>
</dbReference>
<sequence>MLFYIVVYDLPDNKRRQKVHDLLKGYGTWVQYSTFECVLSKRKFTELQNRLRRLLVLTEDSIRFYPLSSHTLSQVETWGVGPSITELPKSVII</sequence>
<reference evidence="11" key="1">
    <citation type="submission" date="2013-08" db="EMBL/GenBank/DDBJ databases">
        <authorList>
            <person name="Voorhies A.A."/>
        </authorList>
    </citation>
    <scope>NUCLEOTIDE SEQUENCE</scope>
    <source>
        <strain evidence="11">MIS-PhA</strain>
    </source>
</reference>
<dbReference type="InterPro" id="IPR021127">
    <property type="entry name" value="CRISPR_associated_Cas2"/>
</dbReference>
<dbReference type="PANTHER" id="PTHR34405:SF3">
    <property type="entry name" value="CRISPR-ASSOCIATED ENDORIBONUCLEASE CAS2 3"/>
    <property type="match status" value="1"/>
</dbReference>
<keyword evidence="6 9" id="KW-0378">Hydrolase</keyword>
<organism evidence="11">
    <name type="scientific">uncultured Phormidium sp</name>
    <dbReference type="NCBI Taxonomy" id="259949"/>
    <lineage>
        <taxon>Bacteria</taxon>
        <taxon>Bacillati</taxon>
        <taxon>Cyanobacteriota</taxon>
        <taxon>Cyanophyceae</taxon>
        <taxon>Oscillatoriophycideae</taxon>
        <taxon>Oscillatoriales</taxon>
        <taxon>Oscillatoriaceae</taxon>
        <taxon>Phormidium</taxon>
        <taxon>environmental samples</taxon>
    </lineage>
</organism>
<dbReference type="Gene3D" id="3.30.70.240">
    <property type="match status" value="1"/>
</dbReference>
<name>W0FFV8_9CYAN</name>
<comment type="subunit">
    <text evidence="9">Homodimer, forms a heterotetramer with a Cas1 homodimer.</text>
</comment>
<accession>W0FFV8</accession>
<keyword evidence="3 9" id="KW-0540">Nuclease</keyword>
<evidence type="ECO:0000256" key="8">
    <source>
        <dbReference type="ARBA" id="ARBA00023118"/>
    </source>
</evidence>